<dbReference type="RefSeq" id="WP_130285165.1">
    <property type="nucleotide sequence ID" value="NZ_SGXE01000001.1"/>
</dbReference>
<dbReference type="Pfam" id="PF16125">
    <property type="entry name" value="DUF4837"/>
    <property type="match status" value="1"/>
</dbReference>
<sequence>MKKIILVVCCAALLIGCKNEKKDKTSRPVMAMAKSVGKINEVSVVIDPRLWKGNIGDTIRKYLAAEVPGLPQEEPLFSLRQMPEKTFTGFATKNRTFLKVHKGSTKGFQVLENKYANPQIGFVVTGETDEEIASVLRKNAAKIITRFKNIELAEKQSRIKKSLEKIPQLEEKMGITMDIPSAYRIAIEEEDFFWVRKDIEHGSMNIMIYEVPLQTIQKDSNTIGSIIKMRDSVGSKKIPTDSGNFITEEAYAPYLYQITIDDRFTYETKGTWEIKDRFMAGPFVNYAIEDKKNNRYVVVEGFVFAPSTYKRDNMFELEAIIETLSFK</sequence>
<protein>
    <submittedName>
        <fullName evidence="1">Uncharacterized protein DUF4837</fullName>
    </submittedName>
</protein>
<dbReference type="EMBL" id="SGXE01000001">
    <property type="protein sequence ID" value="RZS99316.1"/>
    <property type="molecule type" value="Genomic_DNA"/>
</dbReference>
<dbReference type="Proteomes" id="UP000292262">
    <property type="component" value="Unassembled WGS sequence"/>
</dbReference>
<dbReference type="OrthoDB" id="1115230at2"/>
<comment type="caution">
    <text evidence="1">The sequence shown here is derived from an EMBL/GenBank/DDBJ whole genome shotgun (WGS) entry which is preliminary data.</text>
</comment>
<organism evidence="1 2">
    <name type="scientific">Aquimarina brevivitae</name>
    <dbReference type="NCBI Taxonomy" id="323412"/>
    <lineage>
        <taxon>Bacteria</taxon>
        <taxon>Pseudomonadati</taxon>
        <taxon>Bacteroidota</taxon>
        <taxon>Flavobacteriia</taxon>
        <taxon>Flavobacteriales</taxon>
        <taxon>Flavobacteriaceae</taxon>
        <taxon>Aquimarina</taxon>
    </lineage>
</organism>
<reference evidence="1 2" key="1">
    <citation type="submission" date="2019-02" db="EMBL/GenBank/DDBJ databases">
        <title>Genomic Encyclopedia of Type Strains, Phase IV (KMG-IV): sequencing the most valuable type-strain genomes for metagenomic binning, comparative biology and taxonomic classification.</title>
        <authorList>
            <person name="Goeker M."/>
        </authorList>
    </citation>
    <scope>NUCLEOTIDE SEQUENCE [LARGE SCALE GENOMIC DNA]</scope>
    <source>
        <strain evidence="1 2">DSM 17196</strain>
    </source>
</reference>
<name>A0A4Q7PFQ7_9FLAO</name>
<dbReference type="AlphaFoldDB" id="A0A4Q7PFQ7"/>
<proteinExistence type="predicted"/>
<dbReference type="InterPro" id="IPR032286">
    <property type="entry name" value="DUF4837"/>
</dbReference>
<gene>
    <name evidence="1" type="ORF">EV197_0525</name>
</gene>
<evidence type="ECO:0000313" key="2">
    <source>
        <dbReference type="Proteomes" id="UP000292262"/>
    </source>
</evidence>
<dbReference type="PROSITE" id="PS51257">
    <property type="entry name" value="PROKAR_LIPOPROTEIN"/>
    <property type="match status" value="1"/>
</dbReference>
<evidence type="ECO:0000313" key="1">
    <source>
        <dbReference type="EMBL" id="RZS99316.1"/>
    </source>
</evidence>
<keyword evidence="2" id="KW-1185">Reference proteome</keyword>
<accession>A0A4Q7PFQ7</accession>